<evidence type="ECO:0000313" key="3">
    <source>
        <dbReference type="EMBL" id="NHZ88438.1"/>
    </source>
</evidence>
<reference evidence="3 4" key="1">
    <citation type="submission" date="2019-10" db="EMBL/GenBank/DDBJ databases">
        <title>Taxonomy of Antarctic Massilia spp.: description of Massilia rubra sp. nov., Massilia aquatica sp. nov., Massilia mucilaginosa sp. nov., Massilia frigida sp. nov. isolated from streams, lakes and regoliths.</title>
        <authorList>
            <person name="Holochova P."/>
            <person name="Sedlacek I."/>
            <person name="Kralova S."/>
            <person name="Maslanova I."/>
            <person name="Busse H.-J."/>
            <person name="Stankova E."/>
            <person name="Vrbovska V."/>
            <person name="Kovarovic V."/>
            <person name="Bartak M."/>
            <person name="Svec P."/>
            <person name="Pantucek R."/>
        </authorList>
    </citation>
    <scope>NUCLEOTIDE SEQUENCE [LARGE SCALE GENOMIC DNA]</scope>
    <source>
        <strain evidence="3 4">CCM 8733</strain>
    </source>
</reference>
<dbReference type="PANTHER" id="PTHR13774">
    <property type="entry name" value="PHENAZINE BIOSYNTHESIS PROTEIN"/>
    <property type="match status" value="1"/>
</dbReference>
<comment type="caution">
    <text evidence="3">The sequence shown here is derived from an EMBL/GenBank/DDBJ whole genome shotgun (WGS) entry which is preliminary data.</text>
</comment>
<evidence type="ECO:0000256" key="2">
    <source>
        <dbReference type="ARBA" id="ARBA00023235"/>
    </source>
</evidence>
<dbReference type="PANTHER" id="PTHR13774:SF39">
    <property type="entry name" value="BIOSYNTHESIS PROTEIN, PUTATIVE-RELATED"/>
    <property type="match status" value="1"/>
</dbReference>
<dbReference type="InterPro" id="IPR003719">
    <property type="entry name" value="Phenazine_PhzF-like"/>
</dbReference>
<keyword evidence="2" id="KW-0413">Isomerase</keyword>
<keyword evidence="4" id="KW-1185">Reference proteome</keyword>
<evidence type="ECO:0000256" key="1">
    <source>
        <dbReference type="ARBA" id="ARBA00008270"/>
    </source>
</evidence>
<dbReference type="PIRSF" id="PIRSF016184">
    <property type="entry name" value="PhzC_PhzF"/>
    <property type="match status" value="1"/>
</dbReference>
<proteinExistence type="inferred from homology"/>
<dbReference type="RefSeq" id="WP_166871205.1">
    <property type="nucleotide sequence ID" value="NZ_WHJH01000004.1"/>
</dbReference>
<dbReference type="EMBL" id="WHJH01000004">
    <property type="protein sequence ID" value="NHZ88438.1"/>
    <property type="molecule type" value="Genomic_DNA"/>
</dbReference>
<evidence type="ECO:0000313" key="4">
    <source>
        <dbReference type="Proteomes" id="UP000609726"/>
    </source>
</evidence>
<dbReference type="Gene3D" id="3.10.310.10">
    <property type="entry name" value="Diaminopimelate Epimerase, Chain A, domain 1"/>
    <property type="match status" value="2"/>
</dbReference>
<sequence>MQAHLVRCFGALPGHGNMAMVIEGGPATPAARQAFARGQPHPACVFLDAGPGQAFIADYYYPHARSPLCLHATLGAAQLLFARAGQAASDIVLSTAMRAQTLLLRREGEDYFVALQAQPVPAVAVAVDTALAAWLLDQPDLRLATAPVLASVGSPKLLIEVPERATLHALHPPLERIVAWGREHGVNGCYVLWRSAEHTYEGRNFNHLDAAMEDRATGVAAGALAAHLGCTIMVHQGGALGAPCLIRARCEADAILVGGRAEAADGQ</sequence>
<protein>
    <submittedName>
        <fullName evidence="3">PhzF family phenazine biosynthesis protein</fullName>
    </submittedName>
</protein>
<dbReference type="Pfam" id="PF02567">
    <property type="entry name" value="PhzC-PhzF"/>
    <property type="match status" value="1"/>
</dbReference>
<organism evidence="3 4">
    <name type="scientific">Massilia mucilaginosa</name>
    <dbReference type="NCBI Taxonomy" id="2609282"/>
    <lineage>
        <taxon>Bacteria</taxon>
        <taxon>Pseudomonadati</taxon>
        <taxon>Pseudomonadota</taxon>
        <taxon>Betaproteobacteria</taxon>
        <taxon>Burkholderiales</taxon>
        <taxon>Oxalobacteraceae</taxon>
        <taxon>Telluria group</taxon>
        <taxon>Massilia</taxon>
    </lineage>
</organism>
<name>A0ABX0NNV2_9BURK</name>
<gene>
    <name evidence="3" type="ORF">F2P45_05280</name>
</gene>
<dbReference type="SUPFAM" id="SSF54506">
    <property type="entry name" value="Diaminopimelate epimerase-like"/>
    <property type="match status" value="1"/>
</dbReference>
<comment type="similarity">
    <text evidence="1">Belongs to the PhzF family.</text>
</comment>
<dbReference type="Proteomes" id="UP000609726">
    <property type="component" value="Unassembled WGS sequence"/>
</dbReference>
<accession>A0ABX0NNV2</accession>